<dbReference type="OrthoDB" id="3257768at2759"/>
<proteinExistence type="predicted"/>
<feature type="transmembrane region" description="Helical" evidence="1">
    <location>
        <begin position="45"/>
        <end position="66"/>
    </location>
</feature>
<dbReference type="Proteomes" id="UP000183567">
    <property type="component" value="Unassembled WGS sequence"/>
</dbReference>
<keyword evidence="3" id="KW-1185">Reference proteome</keyword>
<protein>
    <submittedName>
        <fullName evidence="2">Uncharacterized protein</fullName>
    </submittedName>
</protein>
<keyword evidence="1" id="KW-1133">Transmembrane helix</keyword>
<accession>A0A1J8Q5X5</accession>
<gene>
    <name evidence="2" type="ORF">AZE42_13779</name>
</gene>
<comment type="caution">
    <text evidence="2">The sequence shown here is derived from an EMBL/GenBank/DDBJ whole genome shotgun (WGS) entry which is preliminary data.</text>
</comment>
<dbReference type="AlphaFoldDB" id="A0A1J8Q5X5"/>
<dbReference type="STRING" id="180088.A0A1J8Q5X5"/>
<name>A0A1J8Q5X5_9AGAM</name>
<sequence>MADTKSSHGLAATGVGAIDCARHEMKLANGVGDLQKGEKYINMDYLVFSVLLAFAVTMVNISYDIACQWHKKLWTRMEAMPSWLHIPHHSMTIRFFVPKFHLKAHIEECQRNFSFNWTKHVG</sequence>
<evidence type="ECO:0000256" key="1">
    <source>
        <dbReference type="SAM" id="Phobius"/>
    </source>
</evidence>
<keyword evidence="1" id="KW-0812">Transmembrane</keyword>
<dbReference type="InterPro" id="IPR040521">
    <property type="entry name" value="KDZ"/>
</dbReference>
<organism evidence="2 3">
    <name type="scientific">Rhizopogon vesiculosus</name>
    <dbReference type="NCBI Taxonomy" id="180088"/>
    <lineage>
        <taxon>Eukaryota</taxon>
        <taxon>Fungi</taxon>
        <taxon>Dikarya</taxon>
        <taxon>Basidiomycota</taxon>
        <taxon>Agaricomycotina</taxon>
        <taxon>Agaricomycetes</taxon>
        <taxon>Agaricomycetidae</taxon>
        <taxon>Boletales</taxon>
        <taxon>Suillineae</taxon>
        <taxon>Rhizopogonaceae</taxon>
        <taxon>Rhizopogon</taxon>
    </lineage>
</organism>
<dbReference type="Pfam" id="PF18758">
    <property type="entry name" value="KDZ"/>
    <property type="match status" value="1"/>
</dbReference>
<evidence type="ECO:0000313" key="3">
    <source>
        <dbReference type="Proteomes" id="UP000183567"/>
    </source>
</evidence>
<reference evidence="2 3" key="1">
    <citation type="submission" date="2016-03" db="EMBL/GenBank/DDBJ databases">
        <title>Comparative genomics of the ectomycorrhizal sister species Rhizopogon vinicolor and Rhizopogon vesiculosus (Basidiomycota: Boletales) reveals a divergence of the mating type B locus.</title>
        <authorList>
            <person name="Mujic A.B."/>
            <person name="Kuo A."/>
            <person name="Tritt A."/>
            <person name="Lipzen A."/>
            <person name="Chen C."/>
            <person name="Johnson J."/>
            <person name="Sharma A."/>
            <person name="Barry K."/>
            <person name="Grigoriev I.V."/>
            <person name="Spatafora J.W."/>
        </authorList>
    </citation>
    <scope>NUCLEOTIDE SEQUENCE [LARGE SCALE GENOMIC DNA]</scope>
    <source>
        <strain evidence="2 3">AM-OR11-056</strain>
    </source>
</reference>
<dbReference type="EMBL" id="LVVM01003168">
    <property type="protein sequence ID" value="OJA15379.1"/>
    <property type="molecule type" value="Genomic_DNA"/>
</dbReference>
<keyword evidence="1" id="KW-0472">Membrane</keyword>
<evidence type="ECO:0000313" key="2">
    <source>
        <dbReference type="EMBL" id="OJA15379.1"/>
    </source>
</evidence>